<keyword evidence="3" id="KW-1185">Reference proteome</keyword>
<dbReference type="PANTHER" id="PTHR31551:SF1">
    <property type="entry name" value="COILED-COIL DOMAIN-CONTAINING PROTEIN 12"/>
    <property type="match status" value="1"/>
</dbReference>
<name>A0A830CIJ9_9LAMI</name>
<dbReference type="Pfam" id="PF08315">
    <property type="entry name" value="cwf18"/>
    <property type="match status" value="1"/>
</dbReference>
<evidence type="ECO:0000313" key="2">
    <source>
        <dbReference type="EMBL" id="GFP98072.1"/>
    </source>
</evidence>
<dbReference type="AlphaFoldDB" id="A0A830CIJ9"/>
<proteinExistence type="predicted"/>
<dbReference type="GO" id="GO:0005684">
    <property type="term" value="C:U2-type spliceosomal complex"/>
    <property type="evidence" value="ECO:0007669"/>
    <property type="project" value="TreeGrafter"/>
</dbReference>
<feature type="region of interest" description="Disordered" evidence="1">
    <location>
        <begin position="244"/>
        <end position="264"/>
    </location>
</feature>
<protein>
    <submittedName>
        <fullName evidence="2">Coiled-coil domain-containing protein 12</fullName>
    </submittedName>
</protein>
<comment type="caution">
    <text evidence="2">The sequence shown here is derived from an EMBL/GenBank/DDBJ whole genome shotgun (WGS) entry which is preliminary data.</text>
</comment>
<dbReference type="GO" id="GO:0071014">
    <property type="term" value="C:post-mRNA release spliceosomal complex"/>
    <property type="evidence" value="ECO:0007669"/>
    <property type="project" value="TreeGrafter"/>
</dbReference>
<organism evidence="2 3">
    <name type="scientific">Phtheirospermum japonicum</name>
    <dbReference type="NCBI Taxonomy" id="374723"/>
    <lineage>
        <taxon>Eukaryota</taxon>
        <taxon>Viridiplantae</taxon>
        <taxon>Streptophyta</taxon>
        <taxon>Embryophyta</taxon>
        <taxon>Tracheophyta</taxon>
        <taxon>Spermatophyta</taxon>
        <taxon>Magnoliopsida</taxon>
        <taxon>eudicotyledons</taxon>
        <taxon>Gunneridae</taxon>
        <taxon>Pentapetalae</taxon>
        <taxon>asterids</taxon>
        <taxon>lamiids</taxon>
        <taxon>Lamiales</taxon>
        <taxon>Orobanchaceae</taxon>
        <taxon>Orobanchaceae incertae sedis</taxon>
        <taxon>Phtheirospermum</taxon>
    </lineage>
</organism>
<reference evidence="2" key="1">
    <citation type="submission" date="2020-07" db="EMBL/GenBank/DDBJ databases">
        <title>Ethylene signaling mediates host invasion by parasitic plants.</title>
        <authorList>
            <person name="Yoshida S."/>
        </authorList>
    </citation>
    <scope>NUCLEOTIDE SEQUENCE</scope>
    <source>
        <strain evidence="2">Okayama</strain>
    </source>
</reference>
<evidence type="ECO:0000313" key="3">
    <source>
        <dbReference type="Proteomes" id="UP000653305"/>
    </source>
</evidence>
<dbReference type="EMBL" id="BMAC01000513">
    <property type="protein sequence ID" value="GFP98072.1"/>
    <property type="molecule type" value="Genomic_DNA"/>
</dbReference>
<evidence type="ECO:0000256" key="1">
    <source>
        <dbReference type="SAM" id="MobiDB-lite"/>
    </source>
</evidence>
<dbReference type="InterPro" id="IPR013169">
    <property type="entry name" value="mRNA_splic_Cwf18-like"/>
</dbReference>
<sequence length="292" mass="30863">MGGEDESIEAAAAAFRERLKVLKAAQSAYLGSAAAVVGERLKAAQSAYLGSMGGKDKSIEAAAAAVGERLKVPKAAQSAYLGSMGGEDESIEAAAAAVREKLKVLKAGQSAYLGSMGGEVESIEAAAAAVGERLKVLKAAQSAYLGSMGGKDESIEAAAALVGERLKMQMLKAAQSAYLGSAAAAVVGERLKVLQAAQELLNSPYEEANISMKSRIYLPHDKQLQKGKVALPVLPKFEDPLLAAPRPEEKKEDPFLNIAPKKPNWDLRRDGQKRLDKLERRAQKAMLVLMCI</sequence>
<dbReference type="Proteomes" id="UP000653305">
    <property type="component" value="Unassembled WGS sequence"/>
</dbReference>
<dbReference type="PANTHER" id="PTHR31551">
    <property type="entry name" value="PRE-MRNA-SPLICING FACTOR CWF18"/>
    <property type="match status" value="1"/>
</dbReference>
<dbReference type="OrthoDB" id="10261348at2759"/>
<gene>
    <name evidence="2" type="ORF">PHJA_001951300</name>
</gene>
<accession>A0A830CIJ9</accession>